<reference evidence="3" key="1">
    <citation type="submission" date="2020-03" db="EMBL/GenBank/DDBJ databases">
        <title>The deep terrestrial virosphere.</title>
        <authorList>
            <person name="Holmfeldt K."/>
            <person name="Nilsson E."/>
            <person name="Simone D."/>
            <person name="Lopez-Fernandez M."/>
            <person name="Wu X."/>
            <person name="de Brujin I."/>
            <person name="Lundin D."/>
            <person name="Andersson A."/>
            <person name="Bertilsson S."/>
            <person name="Dopson M."/>
        </authorList>
    </citation>
    <scope>NUCLEOTIDE SEQUENCE</scope>
    <source>
        <strain evidence="2">MM415A00828</strain>
        <strain evidence="3">MM415B02176</strain>
    </source>
</reference>
<name>A0A6M3KX18_9ZZZZ</name>
<evidence type="ECO:0000313" key="3">
    <source>
        <dbReference type="EMBL" id="QJA85788.1"/>
    </source>
</evidence>
<evidence type="ECO:0000313" key="2">
    <source>
        <dbReference type="EMBL" id="QJA79804.1"/>
    </source>
</evidence>
<proteinExistence type="predicted"/>
<gene>
    <name evidence="2" type="ORF">MM415A00828_0026</name>
    <name evidence="3" type="ORF">MM415B02176_0009</name>
</gene>
<protein>
    <submittedName>
        <fullName evidence="3">Uncharacterized protein</fullName>
    </submittedName>
</protein>
<dbReference type="EMBL" id="MT142595">
    <property type="protein sequence ID" value="QJA85788.1"/>
    <property type="molecule type" value="Genomic_DNA"/>
</dbReference>
<organism evidence="3">
    <name type="scientific">viral metagenome</name>
    <dbReference type="NCBI Taxonomy" id="1070528"/>
    <lineage>
        <taxon>unclassified sequences</taxon>
        <taxon>metagenomes</taxon>
        <taxon>organismal metagenomes</taxon>
    </lineage>
</organism>
<dbReference type="EMBL" id="MT142395">
    <property type="protein sequence ID" value="QJA79804.1"/>
    <property type="molecule type" value="Genomic_DNA"/>
</dbReference>
<feature type="coiled-coil region" evidence="1">
    <location>
        <begin position="43"/>
        <end position="77"/>
    </location>
</feature>
<evidence type="ECO:0000256" key="1">
    <source>
        <dbReference type="SAM" id="Coils"/>
    </source>
</evidence>
<keyword evidence="1" id="KW-0175">Coiled coil</keyword>
<accession>A0A6M3KX18</accession>
<sequence>MKRAELEKKAKDLSLDFTDETTDEELVEAIKEAEDDIDDNKDIDFYKNEFDKAKQRRDAALKDKRILQKKLDTLSRDLESRPTKEDYETAKTQLDELLAFKNTVEEELETKKLASLDETDKLKLRLDKAEKKLDEKFREGKDTASSEFEKQLGVLTEKVSSYEKQIGSLRTMSLENEIIKAAVKGKAIEPSHIVRMLKGEFTFDPDLRKFINQVRDEKGNLKEEFEVDEYISNFLAKEENDYLVGENVNKDSFRMRDTNKDKHVKTSIKDKNDRYDPKDPKIIELAEDAGLKVEDWIETRKLRDARFDAIAEKEKLESQRKFG</sequence>
<dbReference type="AlphaFoldDB" id="A0A6M3KX18"/>